<keyword evidence="3" id="KW-1185">Reference proteome</keyword>
<dbReference type="SUPFAM" id="SSF56059">
    <property type="entry name" value="Glutathione synthetase ATP-binding domain-like"/>
    <property type="match status" value="1"/>
</dbReference>
<evidence type="ECO:0000313" key="2">
    <source>
        <dbReference type="EMBL" id="MFL9878362.1"/>
    </source>
</evidence>
<evidence type="ECO:0000313" key="3">
    <source>
        <dbReference type="Proteomes" id="UP001629214"/>
    </source>
</evidence>
<feature type="compositionally biased region" description="Polar residues" evidence="1">
    <location>
        <begin position="423"/>
        <end position="437"/>
    </location>
</feature>
<dbReference type="EMBL" id="JAQQFR010000004">
    <property type="protein sequence ID" value="MFL9878362.1"/>
    <property type="molecule type" value="Genomic_DNA"/>
</dbReference>
<gene>
    <name evidence="2" type="ORF">PQR63_08220</name>
</gene>
<evidence type="ECO:0000256" key="1">
    <source>
        <dbReference type="SAM" id="MobiDB-lite"/>
    </source>
</evidence>
<proteinExistence type="predicted"/>
<feature type="region of interest" description="Disordered" evidence="1">
    <location>
        <begin position="415"/>
        <end position="437"/>
    </location>
</feature>
<comment type="caution">
    <text evidence="2">The sequence shown here is derived from an EMBL/GenBank/DDBJ whole genome shotgun (WGS) entry which is preliminary data.</text>
</comment>
<sequence length="437" mass="48827">MSQNIQPSLQDLTPQFDPDSPYLIGLAKLLTAAYFDVDLGPIGNTLLQHLQSAPDDHKAMMDLSTILYIRGNDEVAAATQLDAIEMQQLYHLPTAANGKVGLRLLALMVTGDFMANTPLEFMLTGSDVALDVLYVKPYGDLPTELPPHDVLFVAVGESDMTRDLLEELCEAVEGWDTRLLNHPKPSLDLSRDRVGELLQDKPELSIPLTARIDRYDLEELQNGAVELTNFLSDGEFPLIIRPIGSHAGKGLEKLLTPADIGVYLEAHEVDEFFISRFVDYSSADGLFRKYRIVLIEGRPFLCHMAISENWMVHYLNANMTGENSFKRDEEAAVMRNFDQDFVERHQAAFDVLNRSFPLDYYGLDCAETKDGRLLIFEVDTGMIVHAMDPVDMFPYKQDNMRNVFAAFQSMLHKAKDSAKDSTKPSGNTDASSPNQAG</sequence>
<keyword evidence="2" id="KW-0436">Ligase</keyword>
<dbReference type="Proteomes" id="UP001629214">
    <property type="component" value="Unassembled WGS sequence"/>
</dbReference>
<name>A0ABW8Z5M7_9BURK</name>
<protein>
    <submittedName>
        <fullName evidence="2">RimK family alpha-L-glutamate ligase</fullName>
    </submittedName>
</protein>
<organism evidence="2 3">
    <name type="scientific">Herbaspirillum rhizosphaerae</name>
    <dbReference type="NCBI Taxonomy" id="346179"/>
    <lineage>
        <taxon>Bacteria</taxon>
        <taxon>Pseudomonadati</taxon>
        <taxon>Pseudomonadota</taxon>
        <taxon>Betaproteobacteria</taxon>
        <taxon>Burkholderiales</taxon>
        <taxon>Oxalobacteraceae</taxon>
        <taxon>Herbaspirillum</taxon>
    </lineage>
</organism>
<accession>A0ABW8Z5M7</accession>
<dbReference type="GO" id="GO:0016874">
    <property type="term" value="F:ligase activity"/>
    <property type="evidence" value="ECO:0007669"/>
    <property type="project" value="UniProtKB-KW"/>
</dbReference>
<dbReference type="RefSeq" id="WP_408167246.1">
    <property type="nucleotide sequence ID" value="NZ_JAQQFR010000004.1"/>
</dbReference>
<reference evidence="2 3" key="1">
    <citation type="journal article" date="2024" name="Chem. Sci.">
        <title>Discovery of megapolipeptins by genome mining of a Burkholderiales bacteria collection.</title>
        <authorList>
            <person name="Paulo B.S."/>
            <person name="Recchia M.J.J."/>
            <person name="Lee S."/>
            <person name="Fergusson C.H."/>
            <person name="Romanowski S.B."/>
            <person name="Hernandez A."/>
            <person name="Krull N."/>
            <person name="Liu D.Y."/>
            <person name="Cavanagh H."/>
            <person name="Bos A."/>
            <person name="Gray C.A."/>
            <person name="Murphy B.T."/>
            <person name="Linington R.G."/>
            <person name="Eustaquio A.S."/>
        </authorList>
    </citation>
    <scope>NUCLEOTIDE SEQUENCE [LARGE SCALE GENOMIC DNA]</scope>
    <source>
        <strain evidence="2 3">RL21-008-BIB-B</strain>
    </source>
</reference>